<reference evidence="3" key="1">
    <citation type="submission" date="2017-02" db="UniProtKB">
        <authorList>
            <consortium name="WormBaseParasite"/>
        </authorList>
    </citation>
    <scope>IDENTIFICATION</scope>
</reference>
<dbReference type="PANTHER" id="PTHR20870:SF0">
    <property type="entry name" value="BARDET-BIEDL SYNDROME 1 PROTEIN"/>
    <property type="match status" value="1"/>
</dbReference>
<dbReference type="GO" id="GO:1905515">
    <property type="term" value="P:non-motile cilium assembly"/>
    <property type="evidence" value="ECO:0007669"/>
    <property type="project" value="InterPro"/>
</dbReference>
<evidence type="ECO:0000259" key="1">
    <source>
        <dbReference type="Pfam" id="PF14779"/>
    </source>
</evidence>
<keyword evidence="2" id="KW-1185">Reference proteome</keyword>
<dbReference type="Proteomes" id="UP000036681">
    <property type="component" value="Unplaced"/>
</dbReference>
<dbReference type="GO" id="GO:0034464">
    <property type="term" value="C:BBSome"/>
    <property type="evidence" value="ECO:0007669"/>
    <property type="project" value="InterPro"/>
</dbReference>
<feature type="domain" description="Bardet-Biedl syndrome 1 N-terminal" evidence="1">
    <location>
        <begin position="29"/>
        <end position="102"/>
    </location>
</feature>
<dbReference type="GO" id="GO:0005119">
    <property type="term" value="F:smoothened binding"/>
    <property type="evidence" value="ECO:0007669"/>
    <property type="project" value="TreeGrafter"/>
</dbReference>
<dbReference type="GO" id="GO:0061512">
    <property type="term" value="P:protein localization to cilium"/>
    <property type="evidence" value="ECO:0007669"/>
    <property type="project" value="TreeGrafter"/>
</dbReference>
<sequence>MISSLRRKFSVSADVHTKSPYQTTMSNKWVSALHDYSAGINSLPTCIGLSDLYGDGDYKLIIGDIGTGKYNMRLKVFKGLTLIGESVLTDVPSAVVPFINELVGSQFFVSS</sequence>
<evidence type="ECO:0000313" key="3">
    <source>
        <dbReference type="WBParaSite" id="ALUE_0000095901-mRNA-1"/>
    </source>
</evidence>
<dbReference type="GO" id="GO:0005930">
    <property type="term" value="C:axoneme"/>
    <property type="evidence" value="ECO:0007669"/>
    <property type="project" value="TreeGrafter"/>
</dbReference>
<dbReference type="AlphaFoldDB" id="A0A0M3HHG4"/>
<evidence type="ECO:0000313" key="2">
    <source>
        <dbReference type="Proteomes" id="UP000036681"/>
    </source>
</evidence>
<dbReference type="PANTHER" id="PTHR20870">
    <property type="entry name" value="BARDET-BIEDL SYNDROME 1 PROTEIN"/>
    <property type="match status" value="1"/>
</dbReference>
<dbReference type="InterPro" id="IPR028784">
    <property type="entry name" value="BBS1"/>
</dbReference>
<dbReference type="GO" id="GO:0005813">
    <property type="term" value="C:centrosome"/>
    <property type="evidence" value="ECO:0007669"/>
    <property type="project" value="TreeGrafter"/>
</dbReference>
<proteinExistence type="predicted"/>
<accession>A0A0M3HHG4</accession>
<protein>
    <submittedName>
        <fullName evidence="3">BBS1 domain-containing protein</fullName>
    </submittedName>
</protein>
<dbReference type="GO" id="GO:0005113">
    <property type="term" value="F:patched binding"/>
    <property type="evidence" value="ECO:0007669"/>
    <property type="project" value="TreeGrafter"/>
</dbReference>
<dbReference type="InterPro" id="IPR032728">
    <property type="entry name" value="BBS1_N"/>
</dbReference>
<dbReference type="Pfam" id="PF14779">
    <property type="entry name" value="BBS1"/>
    <property type="match status" value="1"/>
</dbReference>
<name>A0A0M3HHG4_ASCLU</name>
<organism evidence="2 3">
    <name type="scientific">Ascaris lumbricoides</name>
    <name type="common">Giant roundworm</name>
    <dbReference type="NCBI Taxonomy" id="6252"/>
    <lineage>
        <taxon>Eukaryota</taxon>
        <taxon>Metazoa</taxon>
        <taxon>Ecdysozoa</taxon>
        <taxon>Nematoda</taxon>
        <taxon>Chromadorea</taxon>
        <taxon>Rhabditida</taxon>
        <taxon>Spirurina</taxon>
        <taxon>Ascaridomorpha</taxon>
        <taxon>Ascaridoidea</taxon>
        <taxon>Ascarididae</taxon>
        <taxon>Ascaris</taxon>
    </lineage>
</organism>
<dbReference type="WBParaSite" id="ALUE_0000095901-mRNA-1">
    <property type="protein sequence ID" value="ALUE_0000095901-mRNA-1"/>
    <property type="gene ID" value="ALUE_0000095901"/>
</dbReference>